<feature type="transmembrane region" description="Helical" evidence="5">
    <location>
        <begin position="110"/>
        <end position="132"/>
    </location>
</feature>
<evidence type="ECO:0000313" key="7">
    <source>
        <dbReference type="EMBL" id="TXJ43165.1"/>
    </source>
</evidence>
<protein>
    <submittedName>
        <fullName evidence="7">TM2 domain-containing protein</fullName>
    </submittedName>
</protein>
<feature type="transmembrane region" description="Helical" evidence="5">
    <location>
        <begin position="60"/>
        <end position="77"/>
    </location>
</feature>
<feature type="transmembrane region" description="Helical" evidence="5">
    <location>
        <begin position="84"/>
        <end position="104"/>
    </location>
</feature>
<sequence length="143" mass="16050">MLEENNSQLNQTQESIISYNKQSDEQFCSSCGKPIKIKAELCSYCGVRQNQNSNEKSVKSWGTSLLLCIFLGTLGIHRFYAGKIISAIVILITTLFILFIIPIITLGLGIIFWFIPPLIELIDIIIIVTGNFKDSQGKYITKD</sequence>
<accession>A0A5C8EYX7</accession>
<evidence type="ECO:0000259" key="6">
    <source>
        <dbReference type="Pfam" id="PF05154"/>
    </source>
</evidence>
<reference evidence="7 8" key="1">
    <citation type="journal article" date="1992" name="Lakartidningen">
        <title>[Penicillin V and not amoxicillin is the first choice preparation in acute otitis].</title>
        <authorList>
            <person name="Kamme C."/>
            <person name="Lundgren K."/>
            <person name="Prellner K."/>
        </authorList>
    </citation>
    <scope>NUCLEOTIDE SEQUENCE [LARGE SCALE GENOMIC DNA]</scope>
    <source>
        <strain evidence="7 8">PC5538III-hc</strain>
    </source>
</reference>
<name>A0A5C8EYX7_BRAPL</name>
<gene>
    <name evidence="7" type="ORF">EPJ72_04440</name>
</gene>
<dbReference type="InterPro" id="IPR007829">
    <property type="entry name" value="TM2"/>
</dbReference>
<evidence type="ECO:0000256" key="2">
    <source>
        <dbReference type="ARBA" id="ARBA00022692"/>
    </source>
</evidence>
<comment type="subcellular location">
    <subcellularLocation>
        <location evidence="1">Membrane</location>
        <topology evidence="1">Multi-pass membrane protein</topology>
    </subcellularLocation>
</comment>
<dbReference type="Proteomes" id="UP000323176">
    <property type="component" value="Unassembled WGS sequence"/>
</dbReference>
<proteinExistence type="predicted"/>
<dbReference type="GO" id="GO:0016020">
    <property type="term" value="C:membrane"/>
    <property type="evidence" value="ECO:0007669"/>
    <property type="project" value="UniProtKB-SubCell"/>
</dbReference>
<keyword evidence="3 5" id="KW-1133">Transmembrane helix</keyword>
<dbReference type="OrthoDB" id="8215804at2"/>
<evidence type="ECO:0000256" key="3">
    <source>
        <dbReference type="ARBA" id="ARBA00022989"/>
    </source>
</evidence>
<evidence type="ECO:0000256" key="1">
    <source>
        <dbReference type="ARBA" id="ARBA00004141"/>
    </source>
</evidence>
<comment type="caution">
    <text evidence="7">The sequence shown here is derived from an EMBL/GenBank/DDBJ whole genome shotgun (WGS) entry which is preliminary data.</text>
</comment>
<dbReference type="EMBL" id="SAXY01000030">
    <property type="protein sequence ID" value="TXJ43165.1"/>
    <property type="molecule type" value="Genomic_DNA"/>
</dbReference>
<dbReference type="AlphaFoldDB" id="A0A5C8EYX7"/>
<evidence type="ECO:0000256" key="4">
    <source>
        <dbReference type="ARBA" id="ARBA00023136"/>
    </source>
</evidence>
<evidence type="ECO:0000256" key="5">
    <source>
        <dbReference type="SAM" id="Phobius"/>
    </source>
</evidence>
<dbReference type="Pfam" id="PF05154">
    <property type="entry name" value="TM2"/>
    <property type="match status" value="1"/>
</dbReference>
<keyword evidence="2 5" id="KW-0812">Transmembrane</keyword>
<organism evidence="7 8">
    <name type="scientific">Brachyspira pilosicoli</name>
    <name type="common">Serpulina pilosicoli</name>
    <dbReference type="NCBI Taxonomy" id="52584"/>
    <lineage>
        <taxon>Bacteria</taxon>
        <taxon>Pseudomonadati</taxon>
        <taxon>Spirochaetota</taxon>
        <taxon>Spirochaetia</taxon>
        <taxon>Brachyspirales</taxon>
        <taxon>Brachyspiraceae</taxon>
        <taxon>Brachyspira</taxon>
    </lineage>
</organism>
<evidence type="ECO:0000313" key="8">
    <source>
        <dbReference type="Proteomes" id="UP000323176"/>
    </source>
</evidence>
<feature type="domain" description="TM2" evidence="6">
    <location>
        <begin position="58"/>
        <end position="106"/>
    </location>
</feature>
<keyword evidence="4 5" id="KW-0472">Membrane</keyword>